<dbReference type="AlphaFoldDB" id="W6A6H8"/>
<dbReference type="HOGENOM" id="CLU_105899_4_2_14"/>
<dbReference type="Proteomes" id="UP000019267">
    <property type="component" value="Chromosome"/>
</dbReference>
<sequence length="96" mass="11488">MKINKEFILELAEDVMLELTDEEAEEITSFENDILEKFEKVFAINTDNVRESHYPFDYNNTYLREDDEIRTIDREMLLKNAPKHEEGYVVIEKVVK</sequence>
<dbReference type="STRING" id="1276246.SCULI_v1c01290"/>
<dbReference type="GO" id="GO:0006450">
    <property type="term" value="P:regulation of translational fidelity"/>
    <property type="evidence" value="ECO:0007669"/>
    <property type="project" value="InterPro"/>
</dbReference>
<dbReference type="NCBIfam" id="TIGR00135">
    <property type="entry name" value="gatC"/>
    <property type="match status" value="1"/>
</dbReference>
<dbReference type="RefSeq" id="WP_025362715.1">
    <property type="nucleotide sequence ID" value="NZ_CP006681.1"/>
</dbReference>
<keyword evidence="1" id="KW-0808">Transferase</keyword>
<proteinExistence type="predicted"/>
<dbReference type="Pfam" id="PF02686">
    <property type="entry name" value="GatC"/>
    <property type="match status" value="1"/>
</dbReference>
<dbReference type="EMBL" id="CP006681">
    <property type="protein sequence ID" value="AHI52470.1"/>
    <property type="molecule type" value="Genomic_DNA"/>
</dbReference>
<gene>
    <name evidence="1" type="primary">gatC</name>
    <name evidence="1" type="ORF">SCULI_v1c01290</name>
</gene>
<accession>W6A6H8</accession>
<dbReference type="OrthoDB" id="399009at2"/>
<reference evidence="1 2" key="1">
    <citation type="journal article" date="2014" name="Genome Biol. Evol.">
        <title>Molecular evolution of the substrate utilization strategies and putative virulence factors in mosquito-associated Spiroplasma species.</title>
        <authorList>
            <person name="Chang T.H."/>
            <person name="Lo W.S."/>
            <person name="Ku C."/>
            <person name="Chen L.L."/>
            <person name="Kuo C.H."/>
        </authorList>
    </citation>
    <scope>NUCLEOTIDE SEQUENCE [LARGE SCALE GENOMIC DNA]</scope>
    <source>
        <strain evidence="1">AES-1</strain>
    </source>
</reference>
<name>W6A6H8_9MOLU</name>
<dbReference type="SUPFAM" id="SSF141000">
    <property type="entry name" value="Glu-tRNAGln amidotransferase C subunit"/>
    <property type="match status" value="1"/>
</dbReference>
<evidence type="ECO:0000313" key="1">
    <source>
        <dbReference type="EMBL" id="AHI52470.1"/>
    </source>
</evidence>
<dbReference type="eggNOG" id="COG0721">
    <property type="taxonomic scope" value="Bacteria"/>
</dbReference>
<organism evidence="1 2">
    <name type="scientific">Spiroplasma culicicola AES-1</name>
    <dbReference type="NCBI Taxonomy" id="1276246"/>
    <lineage>
        <taxon>Bacteria</taxon>
        <taxon>Bacillati</taxon>
        <taxon>Mycoplasmatota</taxon>
        <taxon>Mollicutes</taxon>
        <taxon>Entomoplasmatales</taxon>
        <taxon>Spiroplasmataceae</taxon>
        <taxon>Spiroplasma</taxon>
    </lineage>
</organism>
<dbReference type="PATRIC" id="fig|1276246.3.peg.128"/>
<dbReference type="KEGG" id="scq:SCULI_v1c01290"/>
<dbReference type="InterPro" id="IPR003837">
    <property type="entry name" value="GatC"/>
</dbReference>
<protein>
    <submittedName>
        <fullName evidence="1">Glutamyl-tRNA(Gln) amidotransferase subunit C</fullName>
    </submittedName>
</protein>
<dbReference type="InterPro" id="IPR036113">
    <property type="entry name" value="Asp/Glu-ADT_sf_sub_c"/>
</dbReference>
<dbReference type="GO" id="GO:0016740">
    <property type="term" value="F:transferase activity"/>
    <property type="evidence" value="ECO:0007669"/>
    <property type="project" value="UniProtKB-KW"/>
</dbReference>
<evidence type="ECO:0000313" key="2">
    <source>
        <dbReference type="Proteomes" id="UP000019267"/>
    </source>
</evidence>
<keyword evidence="2" id="KW-1185">Reference proteome</keyword>